<proteinExistence type="predicted"/>
<feature type="region of interest" description="Disordered" evidence="7">
    <location>
        <begin position="81"/>
        <end position="110"/>
    </location>
</feature>
<dbReference type="GO" id="GO:0003677">
    <property type="term" value="F:DNA binding"/>
    <property type="evidence" value="ECO:0007669"/>
    <property type="project" value="UniProtKB-KW"/>
</dbReference>
<dbReference type="Pfam" id="PF04082">
    <property type="entry name" value="Fungal_trans"/>
    <property type="match status" value="1"/>
</dbReference>
<keyword evidence="3" id="KW-0805">Transcription regulation</keyword>
<comment type="caution">
    <text evidence="9">The sequence shown here is derived from an EMBL/GenBank/DDBJ whole genome shotgun (WGS) entry which is preliminary data.</text>
</comment>
<dbReference type="AlphaFoldDB" id="A0A261Y196"/>
<evidence type="ECO:0000256" key="3">
    <source>
        <dbReference type="ARBA" id="ARBA00023015"/>
    </source>
</evidence>
<evidence type="ECO:0000256" key="6">
    <source>
        <dbReference type="ARBA" id="ARBA00023242"/>
    </source>
</evidence>
<keyword evidence="2" id="KW-0862">Zinc</keyword>
<keyword evidence="1" id="KW-0479">Metal-binding</keyword>
<name>A0A261Y196_9FUNG</name>
<evidence type="ECO:0000313" key="10">
    <source>
        <dbReference type="Proteomes" id="UP000242875"/>
    </source>
</evidence>
<feature type="region of interest" description="Disordered" evidence="7">
    <location>
        <begin position="23"/>
        <end position="50"/>
    </location>
</feature>
<protein>
    <recommendedName>
        <fullName evidence="8">Xylanolytic transcriptional activator regulatory domain-containing protein</fullName>
    </recommendedName>
</protein>
<dbReference type="Proteomes" id="UP000242875">
    <property type="component" value="Unassembled WGS sequence"/>
</dbReference>
<dbReference type="OrthoDB" id="3266505at2759"/>
<keyword evidence="10" id="KW-1185">Reference proteome</keyword>
<evidence type="ECO:0000256" key="4">
    <source>
        <dbReference type="ARBA" id="ARBA00023125"/>
    </source>
</evidence>
<keyword evidence="6" id="KW-0539">Nucleus</keyword>
<feature type="compositionally biased region" description="Polar residues" evidence="7">
    <location>
        <begin position="25"/>
        <end position="38"/>
    </location>
</feature>
<dbReference type="GO" id="GO:0006351">
    <property type="term" value="P:DNA-templated transcription"/>
    <property type="evidence" value="ECO:0007669"/>
    <property type="project" value="InterPro"/>
</dbReference>
<sequence length="756" mass="86034">MDTMYSHMMRLTKTVEALRQKLADISSQQSECPTSSEDGTPKPIPEPAIDKVTNPLELSTSLHQLDSTIQYLEQQSAYRSDEVGQESTPMPIETIPPPGSRTRASSPGQLWKRRRVKSVPLPAQFVPKSSIPISLDEFGPDLWTLASTERGLSLRTPARTMEELLRFLQDFAKSSGQEDNEDDNEAINATLNRAFTAPAIAKDNEDSDKNAESSTSFRLTVNRQPGEAFGRDSLLLLEYLPFHPSTSSTIQLSASHIQTLMLSIINNYFEYRCCSQHRTPILERRSFYLKHCHETHDLMEFERATQQKGDSAVQAMLSNRPPASLLLKYSMCTFIFRQSYLFHGFSNGLHNLLDANAVEAMEQHLLAQSRLLLQECFDEPSLAVIQSLIHLHYYESFRGRTNIAYLYLGIAIRMAGDLGWFVSEDGEEIATFGMQSLSHALGSDIVKTTVSDKRTGSPGPSADQQEVQLTKYKVLFLDFYAAFHWAMWPALGTNHWSAVNDLSMQSLHDSLIQPEKCPDPVRAVVVNGFLYIMKLTNMLQRIMEILYAERSRNLEHVVASGQFAEMMEELVKWKASLPEYFRLRPQEEYGGENTDINHEERIGFSEATMTEFQLPANYPQTLILTRLLLHKYFHMNRIVLLRPFLPVDADTQTPASSELLDICRDSAHQIRHLAMHLVRHHTCHLNFRAIFFACQVFHRQCLLFKGDEAMRKEASDFLAAVIYILSNVQEGVEYRDVYLGMLRRIIATIEAMDGLE</sequence>
<evidence type="ECO:0000256" key="7">
    <source>
        <dbReference type="SAM" id="MobiDB-lite"/>
    </source>
</evidence>
<dbReference type="CDD" id="cd12148">
    <property type="entry name" value="fungal_TF_MHR"/>
    <property type="match status" value="1"/>
</dbReference>
<organism evidence="9 10">
    <name type="scientific">Bifiguratus adelaidae</name>
    <dbReference type="NCBI Taxonomy" id="1938954"/>
    <lineage>
        <taxon>Eukaryota</taxon>
        <taxon>Fungi</taxon>
        <taxon>Fungi incertae sedis</taxon>
        <taxon>Mucoromycota</taxon>
        <taxon>Mucoromycotina</taxon>
        <taxon>Endogonomycetes</taxon>
        <taxon>Endogonales</taxon>
        <taxon>Endogonales incertae sedis</taxon>
        <taxon>Bifiguratus</taxon>
    </lineage>
</organism>
<gene>
    <name evidence="9" type="ORF">BZG36_02367</name>
</gene>
<reference evidence="9 10" key="1">
    <citation type="journal article" date="2017" name="Mycologia">
        <title>Bifiguratus adelaidae, gen. et sp. nov., a new member of Mucoromycotina in endophytic and soil-dwelling habitats.</title>
        <authorList>
            <person name="Torres-Cruz T.J."/>
            <person name="Billingsley Tobias T.L."/>
            <person name="Almatruk M."/>
            <person name="Hesse C."/>
            <person name="Kuske C.R."/>
            <person name="Desiro A."/>
            <person name="Benucci G.M."/>
            <person name="Bonito G."/>
            <person name="Stajich J.E."/>
            <person name="Dunlap C."/>
            <person name="Arnold A.E."/>
            <person name="Porras-Alfaro A."/>
        </authorList>
    </citation>
    <scope>NUCLEOTIDE SEQUENCE [LARGE SCALE GENOMIC DNA]</scope>
    <source>
        <strain evidence="9 10">AZ0501</strain>
    </source>
</reference>
<dbReference type="GO" id="GO:0008270">
    <property type="term" value="F:zinc ion binding"/>
    <property type="evidence" value="ECO:0007669"/>
    <property type="project" value="InterPro"/>
</dbReference>
<keyword evidence="5" id="KW-0804">Transcription</keyword>
<evidence type="ECO:0000259" key="8">
    <source>
        <dbReference type="Pfam" id="PF04082"/>
    </source>
</evidence>
<dbReference type="InterPro" id="IPR007219">
    <property type="entry name" value="XnlR_reg_dom"/>
</dbReference>
<feature type="domain" description="Xylanolytic transcriptional activator regulatory" evidence="8">
    <location>
        <begin position="265"/>
        <end position="419"/>
    </location>
</feature>
<evidence type="ECO:0000313" key="9">
    <source>
        <dbReference type="EMBL" id="OZJ04348.1"/>
    </source>
</evidence>
<dbReference type="EMBL" id="MVBO01000044">
    <property type="protein sequence ID" value="OZJ04348.1"/>
    <property type="molecule type" value="Genomic_DNA"/>
</dbReference>
<evidence type="ECO:0000256" key="2">
    <source>
        <dbReference type="ARBA" id="ARBA00022833"/>
    </source>
</evidence>
<dbReference type="InterPro" id="IPR051615">
    <property type="entry name" value="Transcr_Regulatory_Elem"/>
</dbReference>
<dbReference type="PANTHER" id="PTHR31313:SF81">
    <property type="entry name" value="TY1 ENHANCER ACTIVATOR"/>
    <property type="match status" value="1"/>
</dbReference>
<keyword evidence="4" id="KW-0238">DNA-binding</keyword>
<accession>A0A261Y196</accession>
<evidence type="ECO:0000256" key="1">
    <source>
        <dbReference type="ARBA" id="ARBA00022723"/>
    </source>
</evidence>
<dbReference type="PANTHER" id="PTHR31313">
    <property type="entry name" value="TY1 ENHANCER ACTIVATOR"/>
    <property type="match status" value="1"/>
</dbReference>
<evidence type="ECO:0000256" key="5">
    <source>
        <dbReference type="ARBA" id="ARBA00023163"/>
    </source>
</evidence>